<feature type="region of interest" description="Disordered" evidence="1">
    <location>
        <begin position="140"/>
        <end position="167"/>
    </location>
</feature>
<dbReference type="InParanoid" id="A9UTL0"/>
<dbReference type="InterPro" id="IPR027681">
    <property type="entry name" value="IRSp53/IRTKS/Pinkbar"/>
</dbReference>
<dbReference type="CDD" id="cd07605">
    <property type="entry name" value="I-BAR_IMD"/>
    <property type="match status" value="1"/>
</dbReference>
<dbReference type="GO" id="GO:0007009">
    <property type="term" value="P:plasma membrane organization"/>
    <property type="evidence" value="ECO:0007669"/>
    <property type="project" value="InterPro"/>
</dbReference>
<dbReference type="GeneID" id="5889274"/>
<dbReference type="Pfam" id="PF08397">
    <property type="entry name" value="IMD"/>
    <property type="match status" value="1"/>
</dbReference>
<dbReference type="Proteomes" id="UP000001357">
    <property type="component" value="Unassembled WGS sequence"/>
</dbReference>
<dbReference type="EMBL" id="CH991545">
    <property type="protein sequence ID" value="EDQ91513.1"/>
    <property type="molecule type" value="Genomic_DNA"/>
</dbReference>
<accession>A9UTL0</accession>
<dbReference type="SUPFAM" id="SSF103657">
    <property type="entry name" value="BAR/IMD domain-like"/>
    <property type="match status" value="1"/>
</dbReference>
<dbReference type="AlphaFoldDB" id="A9UTL0"/>
<evidence type="ECO:0000313" key="4">
    <source>
        <dbReference type="Proteomes" id="UP000001357"/>
    </source>
</evidence>
<evidence type="ECO:0000313" key="3">
    <source>
        <dbReference type="EMBL" id="EDQ91513.1"/>
    </source>
</evidence>
<name>A9UTL0_MONBE</name>
<organism evidence="3 4">
    <name type="scientific">Monosiga brevicollis</name>
    <name type="common">Choanoflagellate</name>
    <dbReference type="NCBI Taxonomy" id="81824"/>
    <lineage>
        <taxon>Eukaryota</taxon>
        <taxon>Choanoflagellata</taxon>
        <taxon>Craspedida</taxon>
        <taxon>Salpingoecidae</taxon>
        <taxon>Monosiga</taxon>
    </lineage>
</organism>
<feature type="domain" description="IMD" evidence="2">
    <location>
        <begin position="27"/>
        <end position="212"/>
    </location>
</feature>
<feature type="region of interest" description="Disordered" evidence="1">
    <location>
        <begin position="281"/>
        <end position="323"/>
    </location>
</feature>
<keyword evidence="4" id="KW-1185">Reference proteome</keyword>
<dbReference type="KEGG" id="mbr:MONBRDRAFT_31502"/>
<protein>
    <recommendedName>
        <fullName evidence="2">IMD domain-containing protein</fullName>
    </recommendedName>
</protein>
<dbReference type="PANTHER" id="PTHR14206:SF7">
    <property type="entry name" value="INSULIN RECEPTOR SUBSTRATE 53 KDA, ISOFORM A"/>
    <property type="match status" value="1"/>
</dbReference>
<evidence type="ECO:0000256" key="1">
    <source>
        <dbReference type="SAM" id="MobiDB-lite"/>
    </source>
</evidence>
<sequence length="340" mass="37236">MADPAHAHVVASDSLQALIEQTFANLKVGTPVLDDLQKAATKYQAAMVQANMAALTFIDSLSKVAVSASRARGATQELGQVMQKLVTQHHSIVASREAQAGKLNSQLILPLQKRLKSEAKKLPKMEEDFKNGAKQLRSDLKRAGQSTIKAQKSVRKRGTDKEQSGLDQATEIHTHRARTLEAFHQATLRDILIEERRRYAYLVDNWCSVFDLDFRQSEDLMRLLSEAIALTAHADELPPSSEQLIGQHGSNGLMYEVTPIGANNPRVHPSPLTQEYQAKLLPPGAPQEGLGEGGYEASTGQRNPRSKAHSVSTHQPSGAVPLDLVLAQQRANLSKSHPFD</sequence>
<proteinExistence type="predicted"/>
<dbReference type="InterPro" id="IPR027267">
    <property type="entry name" value="AH/BAR_dom_sf"/>
</dbReference>
<dbReference type="InterPro" id="IPR013606">
    <property type="entry name" value="I-BAR_dom"/>
</dbReference>
<dbReference type="PANTHER" id="PTHR14206">
    <property type="entry name" value="BRAIN-SPECIFIC ANGIOGENESIS INHIBITOR 1-ASSOCIATED PROTEIN 2"/>
    <property type="match status" value="1"/>
</dbReference>
<gene>
    <name evidence="3" type="ORF">MONBRDRAFT_31502</name>
</gene>
<feature type="compositionally biased region" description="Basic and acidic residues" evidence="1">
    <location>
        <begin position="157"/>
        <end position="167"/>
    </location>
</feature>
<dbReference type="RefSeq" id="XP_001743935.1">
    <property type="nucleotide sequence ID" value="XM_001743883.1"/>
</dbReference>
<reference evidence="3 4" key="1">
    <citation type="journal article" date="2008" name="Nature">
        <title>The genome of the choanoflagellate Monosiga brevicollis and the origin of metazoans.</title>
        <authorList>
            <consortium name="JGI Sequencing"/>
            <person name="King N."/>
            <person name="Westbrook M.J."/>
            <person name="Young S.L."/>
            <person name="Kuo A."/>
            <person name="Abedin M."/>
            <person name="Chapman J."/>
            <person name="Fairclough S."/>
            <person name="Hellsten U."/>
            <person name="Isogai Y."/>
            <person name="Letunic I."/>
            <person name="Marr M."/>
            <person name="Pincus D."/>
            <person name="Putnam N."/>
            <person name="Rokas A."/>
            <person name="Wright K.J."/>
            <person name="Zuzow R."/>
            <person name="Dirks W."/>
            <person name="Good M."/>
            <person name="Goodstein D."/>
            <person name="Lemons D."/>
            <person name="Li W."/>
            <person name="Lyons J.B."/>
            <person name="Morris A."/>
            <person name="Nichols S."/>
            <person name="Richter D.J."/>
            <person name="Salamov A."/>
            <person name="Bork P."/>
            <person name="Lim W.A."/>
            <person name="Manning G."/>
            <person name="Miller W.T."/>
            <person name="McGinnis W."/>
            <person name="Shapiro H."/>
            <person name="Tjian R."/>
            <person name="Grigoriev I.V."/>
            <person name="Rokhsar D."/>
        </authorList>
    </citation>
    <scope>NUCLEOTIDE SEQUENCE [LARGE SCALE GENOMIC DNA]</scope>
    <source>
        <strain evidence="4">MX1 / ATCC 50154</strain>
    </source>
</reference>
<dbReference type="STRING" id="81824.A9UTL0"/>
<feature type="compositionally biased region" description="Polar residues" evidence="1">
    <location>
        <begin position="298"/>
        <end position="316"/>
    </location>
</feature>
<dbReference type="OMA" id="DQATEIH"/>
<dbReference type="Gene3D" id="1.20.1270.60">
    <property type="entry name" value="Arfaptin homology (AH) domain/BAR domain"/>
    <property type="match status" value="1"/>
</dbReference>
<evidence type="ECO:0000259" key="2">
    <source>
        <dbReference type="Pfam" id="PF08397"/>
    </source>
</evidence>